<dbReference type="Proteomes" id="UP000218209">
    <property type="component" value="Unassembled WGS sequence"/>
</dbReference>
<evidence type="ECO:0000256" key="1">
    <source>
        <dbReference type="SAM" id="MobiDB-lite"/>
    </source>
</evidence>
<accession>A0A1X6P3L3</accession>
<organism evidence="2 3">
    <name type="scientific">Porphyra umbilicalis</name>
    <name type="common">Purple laver</name>
    <name type="synonym">Red alga</name>
    <dbReference type="NCBI Taxonomy" id="2786"/>
    <lineage>
        <taxon>Eukaryota</taxon>
        <taxon>Rhodophyta</taxon>
        <taxon>Bangiophyceae</taxon>
        <taxon>Bangiales</taxon>
        <taxon>Bangiaceae</taxon>
        <taxon>Porphyra</taxon>
    </lineage>
</organism>
<proteinExistence type="predicted"/>
<feature type="region of interest" description="Disordered" evidence="1">
    <location>
        <begin position="1"/>
        <end position="130"/>
    </location>
</feature>
<gene>
    <name evidence="2" type="ORF">BU14_0239s0005</name>
</gene>
<sequence>MRLVSGRGAVEPRRRAANAHWPHLSVGRPGRGGGGAIRGNRRRHIHRSGCRRRRAGKQHPLGRQRRGAGGAPGGGTSPPLPRPASVAGGGGGRGATAAPTAASPLSARGGSGRAPLPSSPPATMVPPPAKCRYRRRRRNRCRCRCHRPRCRRCRRRRSRRHRRHGRRDWCFRWRCCRNGRRNQEPKQPSVTRRRL</sequence>
<dbReference type="EMBL" id="KV918906">
    <property type="protein sequence ID" value="OSX75350.1"/>
    <property type="molecule type" value="Genomic_DNA"/>
</dbReference>
<dbReference type="AlphaFoldDB" id="A0A1X6P3L3"/>
<feature type="compositionally biased region" description="Gly residues" evidence="1">
    <location>
        <begin position="67"/>
        <end position="76"/>
    </location>
</feature>
<keyword evidence="3" id="KW-1185">Reference proteome</keyword>
<feature type="compositionally biased region" description="Low complexity" evidence="1">
    <location>
        <begin position="95"/>
        <end position="108"/>
    </location>
</feature>
<evidence type="ECO:0000313" key="2">
    <source>
        <dbReference type="EMBL" id="OSX75350.1"/>
    </source>
</evidence>
<protein>
    <submittedName>
        <fullName evidence="2">Uncharacterized protein</fullName>
    </submittedName>
</protein>
<feature type="compositionally biased region" description="Pro residues" evidence="1">
    <location>
        <begin position="117"/>
        <end position="129"/>
    </location>
</feature>
<evidence type="ECO:0000313" key="3">
    <source>
        <dbReference type="Proteomes" id="UP000218209"/>
    </source>
</evidence>
<name>A0A1X6P3L3_PORUM</name>
<feature type="compositionally biased region" description="Basic residues" evidence="1">
    <location>
        <begin position="39"/>
        <end position="66"/>
    </location>
</feature>
<reference evidence="2 3" key="1">
    <citation type="submission" date="2017-03" db="EMBL/GenBank/DDBJ databases">
        <title>WGS assembly of Porphyra umbilicalis.</title>
        <authorList>
            <person name="Brawley S.H."/>
            <person name="Blouin N.A."/>
            <person name="Ficko-Blean E."/>
            <person name="Wheeler G.L."/>
            <person name="Lohr M."/>
            <person name="Goodson H.V."/>
            <person name="Jenkins J.W."/>
            <person name="Blaby-Haas C.E."/>
            <person name="Helliwell K.E."/>
            <person name="Chan C."/>
            <person name="Marriage T."/>
            <person name="Bhattacharya D."/>
            <person name="Klein A.S."/>
            <person name="Badis Y."/>
            <person name="Brodie J."/>
            <person name="Cao Y."/>
            <person name="Collen J."/>
            <person name="Dittami S.M."/>
            <person name="Gachon C.M."/>
            <person name="Green B.R."/>
            <person name="Karpowicz S."/>
            <person name="Kim J.W."/>
            <person name="Kudahl U."/>
            <person name="Lin S."/>
            <person name="Michel G."/>
            <person name="Mittag M."/>
            <person name="Olson B.J."/>
            <person name="Pangilinan J."/>
            <person name="Peng Y."/>
            <person name="Qiu H."/>
            <person name="Shu S."/>
            <person name="Singer J.T."/>
            <person name="Smith A.G."/>
            <person name="Sprecher B.N."/>
            <person name="Wagner V."/>
            <person name="Wang W."/>
            <person name="Wang Z.-Y."/>
            <person name="Yan J."/>
            <person name="Yarish C."/>
            <person name="Zoeuner-Riek S."/>
            <person name="Zhuang Y."/>
            <person name="Zou Y."/>
            <person name="Lindquist E.A."/>
            <person name="Grimwood J."/>
            <person name="Barry K."/>
            <person name="Rokhsar D.S."/>
            <person name="Schmutz J."/>
            <person name="Stiller J.W."/>
            <person name="Grossman A.R."/>
            <person name="Prochnik S.E."/>
        </authorList>
    </citation>
    <scope>NUCLEOTIDE SEQUENCE [LARGE SCALE GENOMIC DNA]</scope>
    <source>
        <strain evidence="2">4086291</strain>
    </source>
</reference>